<dbReference type="VEuPathDB" id="FungiDB:PTTG_27742"/>
<reference evidence="2" key="2">
    <citation type="submission" date="2016-05" db="EMBL/GenBank/DDBJ databases">
        <title>Comparative analysis highlights variable genome content of wheat rusts and divergence of the mating loci.</title>
        <authorList>
            <person name="Cuomo C.A."/>
            <person name="Bakkeren G."/>
            <person name="Szabo L."/>
            <person name="Khalil H."/>
            <person name="Joly D."/>
            <person name="Goldberg J."/>
            <person name="Young S."/>
            <person name="Zeng Q."/>
            <person name="Fellers J."/>
        </authorList>
    </citation>
    <scope>NUCLEOTIDE SEQUENCE [LARGE SCALE GENOMIC DNA]</scope>
    <source>
        <strain evidence="2">1-1 BBBD Race 1</strain>
    </source>
</reference>
<sequence>MYSILAMRQAIDQFWQEHLTVPRGVSATAAELPLVVQARNWHYVPVFTNLRSLLTLVLDHINAQNVQFKRDYLPRGYLESDPAAVSSLKSFVRRKLRHCWGRVRDLLLSAIQPGTGGNVTHPVPSVSALIADMRAALIPPNAIQPEAEAGNDRANQSHLKARIAYLQVQTVAQARAANTFLSTGPELPMEEEVQERMRENAAKDKPAKQEALNG</sequence>
<name>A0A180GJQ1_PUCT1</name>
<dbReference type="AlphaFoldDB" id="A0A180GJQ1"/>
<organism evidence="2">
    <name type="scientific">Puccinia triticina (isolate 1-1 / race 1 (BBBD))</name>
    <name type="common">Brown leaf rust fungus</name>
    <dbReference type="NCBI Taxonomy" id="630390"/>
    <lineage>
        <taxon>Eukaryota</taxon>
        <taxon>Fungi</taxon>
        <taxon>Dikarya</taxon>
        <taxon>Basidiomycota</taxon>
        <taxon>Pucciniomycotina</taxon>
        <taxon>Pucciniomycetes</taxon>
        <taxon>Pucciniales</taxon>
        <taxon>Pucciniaceae</taxon>
        <taxon>Puccinia</taxon>
    </lineage>
</organism>
<dbReference type="Proteomes" id="UP000005240">
    <property type="component" value="Unassembled WGS sequence"/>
</dbReference>
<reference evidence="2" key="1">
    <citation type="submission" date="2009-11" db="EMBL/GenBank/DDBJ databases">
        <authorList>
            <consortium name="The Broad Institute Genome Sequencing Platform"/>
            <person name="Ward D."/>
            <person name="Feldgarden M."/>
            <person name="Earl A."/>
            <person name="Young S.K."/>
            <person name="Zeng Q."/>
            <person name="Koehrsen M."/>
            <person name="Alvarado L."/>
            <person name="Berlin A."/>
            <person name="Bochicchio J."/>
            <person name="Borenstein D."/>
            <person name="Chapman S.B."/>
            <person name="Chen Z."/>
            <person name="Engels R."/>
            <person name="Freedman E."/>
            <person name="Gellesch M."/>
            <person name="Goldberg J."/>
            <person name="Griggs A."/>
            <person name="Gujja S."/>
            <person name="Heilman E."/>
            <person name="Heiman D."/>
            <person name="Hepburn T."/>
            <person name="Howarth C."/>
            <person name="Jen D."/>
            <person name="Larson L."/>
            <person name="Lewis B."/>
            <person name="Mehta T."/>
            <person name="Park D."/>
            <person name="Pearson M."/>
            <person name="Roberts A."/>
            <person name="Saif S."/>
            <person name="Shea T."/>
            <person name="Shenoy N."/>
            <person name="Sisk P."/>
            <person name="Stolte C."/>
            <person name="Sykes S."/>
            <person name="Thomson T."/>
            <person name="Walk T."/>
            <person name="White J."/>
            <person name="Yandava C."/>
            <person name="Izard J."/>
            <person name="Baranova O.V."/>
            <person name="Blanton J.M."/>
            <person name="Tanner A.C."/>
            <person name="Dewhirst F.E."/>
            <person name="Haas B."/>
            <person name="Nusbaum C."/>
            <person name="Birren B."/>
        </authorList>
    </citation>
    <scope>NUCLEOTIDE SEQUENCE [LARGE SCALE GENOMIC DNA]</scope>
    <source>
        <strain evidence="2">1-1 BBBD Race 1</strain>
    </source>
</reference>
<evidence type="ECO:0000313" key="3">
    <source>
        <dbReference type="EnsemblFungi" id="PTTG_27742-t43_1-p1"/>
    </source>
</evidence>
<keyword evidence="4" id="KW-1185">Reference proteome</keyword>
<evidence type="ECO:0000313" key="4">
    <source>
        <dbReference type="Proteomes" id="UP000005240"/>
    </source>
</evidence>
<proteinExistence type="predicted"/>
<evidence type="ECO:0000256" key="1">
    <source>
        <dbReference type="SAM" id="MobiDB-lite"/>
    </source>
</evidence>
<reference evidence="3 4" key="3">
    <citation type="journal article" date="2017" name="G3 (Bethesda)">
        <title>Comparative analysis highlights variable genome content of wheat rusts and divergence of the mating loci.</title>
        <authorList>
            <person name="Cuomo C.A."/>
            <person name="Bakkeren G."/>
            <person name="Khalil H.B."/>
            <person name="Panwar V."/>
            <person name="Joly D."/>
            <person name="Linning R."/>
            <person name="Sakthikumar S."/>
            <person name="Song X."/>
            <person name="Adiconis X."/>
            <person name="Fan L."/>
            <person name="Goldberg J.M."/>
            <person name="Levin J.Z."/>
            <person name="Young S."/>
            <person name="Zeng Q."/>
            <person name="Anikster Y."/>
            <person name="Bruce M."/>
            <person name="Wang M."/>
            <person name="Yin C."/>
            <person name="McCallum B."/>
            <person name="Szabo L.J."/>
            <person name="Hulbert S."/>
            <person name="Chen X."/>
            <person name="Fellers J.P."/>
        </authorList>
    </citation>
    <scope>NUCLEOTIDE SEQUENCE</scope>
    <source>
        <strain evidence="4">Isolate 1-1 / race 1 (BBBD)</strain>
        <strain evidence="3">isolate 1-1 / race 1 (BBBD)</strain>
    </source>
</reference>
<dbReference type="EMBL" id="ADAS02000068">
    <property type="protein sequence ID" value="OAV92193.1"/>
    <property type="molecule type" value="Genomic_DNA"/>
</dbReference>
<evidence type="ECO:0000313" key="2">
    <source>
        <dbReference type="EMBL" id="OAV92193.1"/>
    </source>
</evidence>
<protein>
    <submittedName>
        <fullName evidence="2 3">Uncharacterized protein</fullName>
    </submittedName>
</protein>
<feature type="compositionally biased region" description="Basic and acidic residues" evidence="1">
    <location>
        <begin position="194"/>
        <end position="208"/>
    </location>
</feature>
<accession>A0A180GJQ1</accession>
<dbReference type="OrthoDB" id="276721at2759"/>
<feature type="region of interest" description="Disordered" evidence="1">
    <location>
        <begin position="182"/>
        <end position="214"/>
    </location>
</feature>
<reference evidence="3" key="4">
    <citation type="submission" date="2025-05" db="UniProtKB">
        <authorList>
            <consortium name="EnsemblFungi"/>
        </authorList>
    </citation>
    <scope>IDENTIFICATION</scope>
    <source>
        <strain evidence="3">isolate 1-1 / race 1 (BBBD)</strain>
    </source>
</reference>
<dbReference type="EnsemblFungi" id="PTTG_27742-t43_1">
    <property type="protein sequence ID" value="PTTG_27742-t43_1-p1"/>
    <property type="gene ID" value="PTTG_27742"/>
</dbReference>
<gene>
    <name evidence="2" type="ORF">PTTG_27742</name>
</gene>